<dbReference type="GO" id="GO:0006520">
    <property type="term" value="P:amino acid metabolic process"/>
    <property type="evidence" value="ECO:0007669"/>
    <property type="project" value="UniProtKB-ARBA"/>
</dbReference>
<dbReference type="PANTHER" id="PTHR31131:SF6">
    <property type="entry name" value="CASTOR ACT DOMAIN-CONTAINING PROTEIN"/>
    <property type="match status" value="1"/>
</dbReference>
<evidence type="ECO:0000313" key="3">
    <source>
        <dbReference type="EMBL" id="KAK3904395.1"/>
    </source>
</evidence>
<dbReference type="AlphaFoldDB" id="A0AAN6MPZ6"/>
<reference evidence="3" key="1">
    <citation type="journal article" date="2023" name="Mol. Phylogenet. Evol.">
        <title>Genome-scale phylogeny and comparative genomics of the fungal order Sordariales.</title>
        <authorList>
            <person name="Hensen N."/>
            <person name="Bonometti L."/>
            <person name="Westerberg I."/>
            <person name="Brannstrom I.O."/>
            <person name="Guillou S."/>
            <person name="Cros-Aarteil S."/>
            <person name="Calhoun S."/>
            <person name="Haridas S."/>
            <person name="Kuo A."/>
            <person name="Mondo S."/>
            <person name="Pangilinan J."/>
            <person name="Riley R."/>
            <person name="LaButti K."/>
            <person name="Andreopoulos B."/>
            <person name="Lipzen A."/>
            <person name="Chen C."/>
            <person name="Yan M."/>
            <person name="Daum C."/>
            <person name="Ng V."/>
            <person name="Clum A."/>
            <person name="Steindorff A."/>
            <person name="Ohm R.A."/>
            <person name="Martin F."/>
            <person name="Silar P."/>
            <person name="Natvig D.O."/>
            <person name="Lalanne C."/>
            <person name="Gautier V."/>
            <person name="Ament-Velasquez S.L."/>
            <person name="Kruys A."/>
            <person name="Hutchinson M.I."/>
            <person name="Powell A.J."/>
            <person name="Barry K."/>
            <person name="Miller A.N."/>
            <person name="Grigoriev I.V."/>
            <person name="Debuchy R."/>
            <person name="Gladieux P."/>
            <person name="Hiltunen Thoren M."/>
            <person name="Johannesson H."/>
        </authorList>
    </citation>
    <scope>NUCLEOTIDE SEQUENCE</scope>
    <source>
        <strain evidence="3">CBS 103.79</strain>
    </source>
</reference>
<dbReference type="Pfam" id="PF13840">
    <property type="entry name" value="ACT_7"/>
    <property type="match status" value="1"/>
</dbReference>
<dbReference type="InterPro" id="IPR027795">
    <property type="entry name" value="CASTOR_ACT_dom"/>
</dbReference>
<accession>A0AAN6MPZ6</accession>
<feature type="region of interest" description="Disordered" evidence="1">
    <location>
        <begin position="259"/>
        <end position="301"/>
    </location>
</feature>
<organism evidence="3 4">
    <name type="scientific">Staphylotrichum tortipilum</name>
    <dbReference type="NCBI Taxonomy" id="2831512"/>
    <lineage>
        <taxon>Eukaryota</taxon>
        <taxon>Fungi</taxon>
        <taxon>Dikarya</taxon>
        <taxon>Ascomycota</taxon>
        <taxon>Pezizomycotina</taxon>
        <taxon>Sordariomycetes</taxon>
        <taxon>Sordariomycetidae</taxon>
        <taxon>Sordariales</taxon>
        <taxon>Chaetomiaceae</taxon>
        <taxon>Staphylotrichum</taxon>
    </lineage>
</organism>
<evidence type="ECO:0000313" key="4">
    <source>
        <dbReference type="Proteomes" id="UP001303889"/>
    </source>
</evidence>
<gene>
    <name evidence="3" type="ORF">C8A05DRAFT_13701</name>
</gene>
<dbReference type="InterPro" id="IPR051719">
    <property type="entry name" value="CASTOR_mTORC1"/>
</dbReference>
<comment type="caution">
    <text evidence="3">The sequence shown here is derived from an EMBL/GenBank/DDBJ whole genome shotgun (WGS) entry which is preliminary data.</text>
</comment>
<feature type="region of interest" description="Disordered" evidence="1">
    <location>
        <begin position="179"/>
        <end position="223"/>
    </location>
</feature>
<dbReference type="PANTHER" id="PTHR31131">
    <property type="entry name" value="CHROMOSOME 1, WHOLE GENOME SHOTGUN SEQUENCE"/>
    <property type="match status" value="1"/>
</dbReference>
<sequence length="431" mass="45736">MNAQVSFLDGTLSLIHIPLDLYSTLLQPILQILLPPSQDPSKQGTLEGLSLTDSGGSGGGHGFLNISVTPLECSIVCDSAWAESVFEPAIRKLPKAQARTVAVSKDTYAALSVYGAGMDAGSRVVELTSPLALANIPIFFITTYYSDFILVPVKDRQTVVKTLLAKGFVFSDDDQSHLVSANPSPTSASHRHAFSFSSSHTHSRVPSDDTTTPPSPPSSNVNDLQQRTFDLLKRRNVVPHIAPDLVLVQCTGIRGTGAQHNYHGHRLHHSHGHGHGHHNGGHHGNPSRGSNGGGGSRRGSRTHPCWVDTIDARLYTSVVAALVAQPRFLSVTLAHEDPPSLLLDRELLGLFGESLVGPTEGALVPIFLDLADLPFEATGIVSGVAGRLVREMRMGEGSELSYLATARSGAVVLSGEQAGVALGVLMEAFGE</sequence>
<dbReference type="Gene3D" id="3.30.2130.10">
    <property type="entry name" value="VC0802-like"/>
    <property type="match status" value="1"/>
</dbReference>
<dbReference type="Proteomes" id="UP001303889">
    <property type="component" value="Unassembled WGS sequence"/>
</dbReference>
<evidence type="ECO:0000259" key="2">
    <source>
        <dbReference type="Pfam" id="PF13840"/>
    </source>
</evidence>
<dbReference type="GO" id="GO:0046394">
    <property type="term" value="P:carboxylic acid biosynthetic process"/>
    <property type="evidence" value="ECO:0007669"/>
    <property type="project" value="UniProtKB-ARBA"/>
</dbReference>
<feature type="domain" description="CASTOR ACT" evidence="2">
    <location>
        <begin position="104"/>
        <end position="163"/>
    </location>
</feature>
<evidence type="ECO:0000256" key="1">
    <source>
        <dbReference type="SAM" id="MobiDB-lite"/>
    </source>
</evidence>
<dbReference type="SUPFAM" id="SSF55021">
    <property type="entry name" value="ACT-like"/>
    <property type="match status" value="1"/>
</dbReference>
<dbReference type="EMBL" id="MU855399">
    <property type="protein sequence ID" value="KAK3904395.1"/>
    <property type="molecule type" value="Genomic_DNA"/>
</dbReference>
<proteinExistence type="predicted"/>
<dbReference type="InterPro" id="IPR045865">
    <property type="entry name" value="ACT-like_dom_sf"/>
</dbReference>
<feature type="compositionally biased region" description="Basic residues" evidence="1">
    <location>
        <begin position="262"/>
        <end position="281"/>
    </location>
</feature>
<protein>
    <recommendedName>
        <fullName evidence="2">CASTOR ACT domain-containing protein</fullName>
    </recommendedName>
</protein>
<name>A0AAN6MPZ6_9PEZI</name>
<reference evidence="3" key="2">
    <citation type="submission" date="2023-05" db="EMBL/GenBank/DDBJ databases">
        <authorList>
            <consortium name="Lawrence Berkeley National Laboratory"/>
            <person name="Steindorff A."/>
            <person name="Hensen N."/>
            <person name="Bonometti L."/>
            <person name="Westerberg I."/>
            <person name="Brannstrom I.O."/>
            <person name="Guillou S."/>
            <person name="Cros-Aarteil S."/>
            <person name="Calhoun S."/>
            <person name="Haridas S."/>
            <person name="Kuo A."/>
            <person name="Mondo S."/>
            <person name="Pangilinan J."/>
            <person name="Riley R."/>
            <person name="Labutti K."/>
            <person name="Andreopoulos B."/>
            <person name="Lipzen A."/>
            <person name="Chen C."/>
            <person name="Yanf M."/>
            <person name="Daum C."/>
            <person name="Ng V."/>
            <person name="Clum A."/>
            <person name="Ohm R."/>
            <person name="Martin F."/>
            <person name="Silar P."/>
            <person name="Natvig D."/>
            <person name="Lalanne C."/>
            <person name="Gautier V."/>
            <person name="Ament-Velasquez S.L."/>
            <person name="Kruys A."/>
            <person name="Hutchinson M.I."/>
            <person name="Powell A.J."/>
            <person name="Barry K."/>
            <person name="Miller A.N."/>
            <person name="Grigoriev I.V."/>
            <person name="Debuchy R."/>
            <person name="Gladieux P."/>
            <person name="Thoren M.H."/>
            <person name="Johannesson H."/>
        </authorList>
    </citation>
    <scope>NUCLEOTIDE SEQUENCE</scope>
    <source>
        <strain evidence="3">CBS 103.79</strain>
    </source>
</reference>
<keyword evidence="4" id="KW-1185">Reference proteome</keyword>